<evidence type="ECO:0000313" key="2">
    <source>
        <dbReference type="EMBL" id="GFC70235.1"/>
    </source>
</evidence>
<reference evidence="2" key="1">
    <citation type="journal article" date="2019" name="Sci. Rep.">
        <title>Draft genome of Tanacetum cinerariifolium, the natural source of mosquito coil.</title>
        <authorList>
            <person name="Yamashiro T."/>
            <person name="Shiraishi A."/>
            <person name="Satake H."/>
            <person name="Nakayama K."/>
        </authorList>
    </citation>
    <scope>NUCLEOTIDE SEQUENCE</scope>
</reference>
<protein>
    <submittedName>
        <fullName evidence="2">Uncharacterized protein</fullName>
    </submittedName>
</protein>
<dbReference type="AlphaFoldDB" id="A0A699QKM5"/>
<proteinExistence type="predicted"/>
<evidence type="ECO:0000256" key="1">
    <source>
        <dbReference type="SAM" id="MobiDB-lite"/>
    </source>
</evidence>
<feature type="compositionally biased region" description="Basic and acidic residues" evidence="1">
    <location>
        <begin position="1"/>
        <end position="15"/>
    </location>
</feature>
<feature type="region of interest" description="Disordered" evidence="1">
    <location>
        <begin position="1"/>
        <end position="79"/>
    </location>
</feature>
<organism evidence="2">
    <name type="scientific">Tanacetum cinerariifolium</name>
    <name type="common">Dalmatian daisy</name>
    <name type="synonym">Chrysanthemum cinerariifolium</name>
    <dbReference type="NCBI Taxonomy" id="118510"/>
    <lineage>
        <taxon>Eukaryota</taxon>
        <taxon>Viridiplantae</taxon>
        <taxon>Streptophyta</taxon>
        <taxon>Embryophyta</taxon>
        <taxon>Tracheophyta</taxon>
        <taxon>Spermatophyta</taxon>
        <taxon>Magnoliopsida</taxon>
        <taxon>eudicotyledons</taxon>
        <taxon>Gunneridae</taxon>
        <taxon>Pentapetalae</taxon>
        <taxon>asterids</taxon>
        <taxon>campanulids</taxon>
        <taxon>Asterales</taxon>
        <taxon>Asteraceae</taxon>
        <taxon>Asteroideae</taxon>
        <taxon>Anthemideae</taxon>
        <taxon>Anthemidinae</taxon>
        <taxon>Tanacetum</taxon>
    </lineage>
</organism>
<comment type="caution">
    <text evidence="2">The sequence shown here is derived from an EMBL/GenBank/DDBJ whole genome shotgun (WGS) entry which is preliminary data.</text>
</comment>
<feature type="non-terminal residue" evidence="2">
    <location>
        <position position="1"/>
    </location>
</feature>
<feature type="compositionally biased region" description="Polar residues" evidence="1">
    <location>
        <begin position="29"/>
        <end position="56"/>
    </location>
</feature>
<name>A0A699QKM5_TANCI</name>
<gene>
    <name evidence="2" type="ORF">Tci_842205</name>
</gene>
<sequence length="79" mass="8636">SDWRSKRRREGKDSESASAPTKTAIGSARKSTQGSKSRQMSASESATAEEPMQTTFEMEEPSHLEFETGANDQPIVKSS</sequence>
<dbReference type="EMBL" id="BKCJ011028072">
    <property type="protein sequence ID" value="GFC70235.1"/>
    <property type="molecule type" value="Genomic_DNA"/>
</dbReference>
<accession>A0A699QKM5</accession>